<dbReference type="SUPFAM" id="SSF46565">
    <property type="entry name" value="Chaperone J-domain"/>
    <property type="match status" value="1"/>
</dbReference>
<dbReference type="Proteomes" id="UP001190700">
    <property type="component" value="Unassembled WGS sequence"/>
</dbReference>
<dbReference type="PROSITE" id="PS50076">
    <property type="entry name" value="DNAJ_2"/>
    <property type="match status" value="1"/>
</dbReference>
<dbReference type="Pfam" id="PF00226">
    <property type="entry name" value="DnaJ"/>
    <property type="match status" value="1"/>
</dbReference>
<evidence type="ECO:0000259" key="1">
    <source>
        <dbReference type="PROSITE" id="PS50076"/>
    </source>
</evidence>
<dbReference type="PANTHER" id="PTHR44240:SF10">
    <property type="entry name" value="J DOMAIN-CONTAINING PROTEIN"/>
    <property type="match status" value="1"/>
</dbReference>
<dbReference type="PRINTS" id="PR00625">
    <property type="entry name" value="JDOMAIN"/>
</dbReference>
<reference evidence="2 3" key="1">
    <citation type="journal article" date="2015" name="Genome Biol. Evol.">
        <title>Comparative Genomics of a Bacterivorous Green Alga Reveals Evolutionary Causalities and Consequences of Phago-Mixotrophic Mode of Nutrition.</title>
        <authorList>
            <person name="Burns J.A."/>
            <person name="Paasch A."/>
            <person name="Narechania A."/>
            <person name="Kim E."/>
        </authorList>
    </citation>
    <scope>NUCLEOTIDE SEQUENCE [LARGE SCALE GENOMIC DNA]</scope>
    <source>
        <strain evidence="2 3">PLY_AMNH</strain>
    </source>
</reference>
<accession>A0AAE0KUN3</accession>
<keyword evidence="3" id="KW-1185">Reference proteome</keyword>
<sequence length="105" mass="11786">MTATHSSVKLVSIRLGCRPGGRVGHLVVCGAKDRDRLSEKATHYQVLQVPFGATDGEIRKRYRELQKKYHPDIIKDGGEKSAALNLAYTTLMDGDTRNDYEQLLR</sequence>
<proteinExistence type="predicted"/>
<protein>
    <recommendedName>
        <fullName evidence="1">J domain-containing protein</fullName>
    </recommendedName>
</protein>
<dbReference type="Gene3D" id="1.10.287.110">
    <property type="entry name" value="DnaJ domain"/>
    <property type="match status" value="1"/>
</dbReference>
<dbReference type="EMBL" id="LGRX02017133">
    <property type="protein sequence ID" value="KAK3261124.1"/>
    <property type="molecule type" value="Genomic_DNA"/>
</dbReference>
<comment type="caution">
    <text evidence="2">The sequence shown here is derived from an EMBL/GenBank/DDBJ whole genome shotgun (WGS) entry which is preliminary data.</text>
</comment>
<dbReference type="InterPro" id="IPR001623">
    <property type="entry name" value="DnaJ_domain"/>
</dbReference>
<dbReference type="InterPro" id="IPR036869">
    <property type="entry name" value="J_dom_sf"/>
</dbReference>
<evidence type="ECO:0000313" key="3">
    <source>
        <dbReference type="Proteomes" id="UP001190700"/>
    </source>
</evidence>
<dbReference type="CDD" id="cd06257">
    <property type="entry name" value="DnaJ"/>
    <property type="match status" value="1"/>
</dbReference>
<gene>
    <name evidence="2" type="ORF">CYMTET_29958</name>
</gene>
<dbReference type="InterPro" id="IPR052276">
    <property type="entry name" value="Diphthamide-biosynth_chaperone"/>
</dbReference>
<name>A0AAE0KUN3_9CHLO</name>
<dbReference type="PANTHER" id="PTHR44240">
    <property type="entry name" value="DNAJ DOMAIN (PROKARYOTIC HEAT SHOCK PROTEIN)-RELATED"/>
    <property type="match status" value="1"/>
</dbReference>
<dbReference type="SMART" id="SM00271">
    <property type="entry name" value="DnaJ"/>
    <property type="match status" value="1"/>
</dbReference>
<feature type="domain" description="J" evidence="1">
    <location>
        <begin position="42"/>
        <end position="104"/>
    </location>
</feature>
<dbReference type="AlphaFoldDB" id="A0AAE0KUN3"/>
<organism evidence="2 3">
    <name type="scientific">Cymbomonas tetramitiformis</name>
    <dbReference type="NCBI Taxonomy" id="36881"/>
    <lineage>
        <taxon>Eukaryota</taxon>
        <taxon>Viridiplantae</taxon>
        <taxon>Chlorophyta</taxon>
        <taxon>Pyramimonadophyceae</taxon>
        <taxon>Pyramimonadales</taxon>
        <taxon>Pyramimonadaceae</taxon>
        <taxon>Cymbomonas</taxon>
    </lineage>
</organism>
<evidence type="ECO:0000313" key="2">
    <source>
        <dbReference type="EMBL" id="KAK3261124.1"/>
    </source>
</evidence>